<dbReference type="Proteomes" id="UP000887565">
    <property type="component" value="Unplaced"/>
</dbReference>
<dbReference type="WBParaSite" id="nRc.2.0.1.t31983-RA">
    <property type="protein sequence ID" value="nRc.2.0.1.t31983-RA"/>
    <property type="gene ID" value="nRc.2.0.1.g31983"/>
</dbReference>
<protein>
    <submittedName>
        <fullName evidence="2">Uncharacterized protein</fullName>
    </submittedName>
</protein>
<evidence type="ECO:0000313" key="2">
    <source>
        <dbReference type="WBParaSite" id="nRc.2.0.1.t31983-RA"/>
    </source>
</evidence>
<keyword evidence="1" id="KW-1185">Reference proteome</keyword>
<name>A0A915K2D7_ROMCU</name>
<organism evidence="1 2">
    <name type="scientific">Romanomermis culicivorax</name>
    <name type="common">Nematode worm</name>
    <dbReference type="NCBI Taxonomy" id="13658"/>
    <lineage>
        <taxon>Eukaryota</taxon>
        <taxon>Metazoa</taxon>
        <taxon>Ecdysozoa</taxon>
        <taxon>Nematoda</taxon>
        <taxon>Enoplea</taxon>
        <taxon>Dorylaimia</taxon>
        <taxon>Mermithida</taxon>
        <taxon>Mermithoidea</taxon>
        <taxon>Mermithidae</taxon>
        <taxon>Romanomermis</taxon>
    </lineage>
</organism>
<proteinExistence type="predicted"/>
<accession>A0A915K2D7</accession>
<sequence length="91" mass="10031">MHISHQKSPENVEKCQLLVENGADLACAEVASAKFAGADMIRRRSGRVELLRTDTASNESSTINYEQALQTAHHMIEPTAKSAQCYDRVSL</sequence>
<dbReference type="AlphaFoldDB" id="A0A915K2D7"/>
<evidence type="ECO:0000313" key="1">
    <source>
        <dbReference type="Proteomes" id="UP000887565"/>
    </source>
</evidence>
<reference evidence="2" key="1">
    <citation type="submission" date="2022-11" db="UniProtKB">
        <authorList>
            <consortium name="WormBaseParasite"/>
        </authorList>
    </citation>
    <scope>IDENTIFICATION</scope>
</reference>